<dbReference type="OrthoDB" id="9768004at2"/>
<dbReference type="InterPro" id="IPR016024">
    <property type="entry name" value="ARM-type_fold"/>
</dbReference>
<dbReference type="EMBL" id="AM746676">
    <property type="protein sequence ID" value="CAN93231.1"/>
    <property type="molecule type" value="Genomic_DNA"/>
</dbReference>
<proteinExistence type="predicted"/>
<organism evidence="2 3">
    <name type="scientific">Sorangium cellulosum (strain So ce56)</name>
    <name type="common">Polyangium cellulosum (strain So ce56)</name>
    <dbReference type="NCBI Taxonomy" id="448385"/>
    <lineage>
        <taxon>Bacteria</taxon>
        <taxon>Pseudomonadati</taxon>
        <taxon>Myxococcota</taxon>
        <taxon>Polyangia</taxon>
        <taxon>Polyangiales</taxon>
        <taxon>Polyangiaceae</taxon>
        <taxon>Sorangium</taxon>
    </lineage>
</organism>
<gene>
    <name evidence="2" type="ordered locus">sce3072</name>
</gene>
<name>A9GI83_SORC5</name>
<dbReference type="eggNOG" id="ENOG50319EP">
    <property type="taxonomic scope" value="Bacteria"/>
</dbReference>
<dbReference type="BioCyc" id="SCEL448385:SCE_RS15745-MONOMER"/>
<dbReference type="Proteomes" id="UP000002139">
    <property type="component" value="Chromosome"/>
</dbReference>
<dbReference type="KEGG" id="scl:sce3072"/>
<dbReference type="STRING" id="448385.sce3072"/>
<reference evidence="2 3" key="1">
    <citation type="journal article" date="2007" name="Nat. Biotechnol.">
        <title>Complete genome sequence of the myxobacterium Sorangium cellulosum.</title>
        <authorList>
            <person name="Schneiker S."/>
            <person name="Perlova O."/>
            <person name="Kaiser O."/>
            <person name="Gerth K."/>
            <person name="Alici A."/>
            <person name="Altmeyer M.O."/>
            <person name="Bartels D."/>
            <person name="Bekel T."/>
            <person name="Beyer S."/>
            <person name="Bode E."/>
            <person name="Bode H.B."/>
            <person name="Bolten C.J."/>
            <person name="Choudhuri J.V."/>
            <person name="Doss S."/>
            <person name="Elnakady Y.A."/>
            <person name="Frank B."/>
            <person name="Gaigalat L."/>
            <person name="Goesmann A."/>
            <person name="Groeger C."/>
            <person name="Gross F."/>
            <person name="Jelsbak L."/>
            <person name="Jelsbak L."/>
            <person name="Kalinowski J."/>
            <person name="Kegler C."/>
            <person name="Knauber T."/>
            <person name="Konietzny S."/>
            <person name="Kopp M."/>
            <person name="Krause L."/>
            <person name="Krug D."/>
            <person name="Linke B."/>
            <person name="Mahmud T."/>
            <person name="Martinez-Arias R."/>
            <person name="McHardy A.C."/>
            <person name="Merai M."/>
            <person name="Meyer F."/>
            <person name="Mormann S."/>
            <person name="Munoz-Dorado J."/>
            <person name="Perez J."/>
            <person name="Pradella S."/>
            <person name="Rachid S."/>
            <person name="Raddatz G."/>
            <person name="Rosenau F."/>
            <person name="Rueckert C."/>
            <person name="Sasse F."/>
            <person name="Scharfe M."/>
            <person name="Schuster S.C."/>
            <person name="Suen G."/>
            <person name="Treuner-Lange A."/>
            <person name="Velicer G.J."/>
            <person name="Vorholter F.-J."/>
            <person name="Weissman K.J."/>
            <person name="Welch R.D."/>
            <person name="Wenzel S.C."/>
            <person name="Whitworth D.E."/>
            <person name="Wilhelm S."/>
            <person name="Wittmann C."/>
            <person name="Bloecker H."/>
            <person name="Puehler A."/>
            <person name="Mueller R."/>
        </authorList>
    </citation>
    <scope>NUCLEOTIDE SEQUENCE [LARGE SCALE GENOMIC DNA]</scope>
    <source>
        <strain evidence="3">So ce56</strain>
    </source>
</reference>
<evidence type="ECO:0000256" key="1">
    <source>
        <dbReference type="SAM" id="MobiDB-lite"/>
    </source>
</evidence>
<accession>A9GI83</accession>
<dbReference type="SUPFAM" id="SSF48371">
    <property type="entry name" value="ARM repeat"/>
    <property type="match status" value="1"/>
</dbReference>
<sequence length="1050" mass="113260">MTSVLAIISAAALAGLEKQHGACEPGSVLPLDRYLSRHRALEPLAEGGTLYLATVRQPGERLWLVAALRFPQAEAAMWTAEANVAPITDITDLVGSLRFSSGKGLTAAPGKLAMSLQTPRALTDDDQVLLEARVSPSARAAYEAARRDALPPRKAAKSAMKPTKNGKPDAIAAPAAVDDLDLVAALANIDDWRRLSKGGKERVLAELVERLAAEASGPRFELAAPHVGSDGLGVLRDTETGHELVVVPGGVARVGFAPDDMLTCWAAADLGDVDEAAFQDGFRSARPPRWFRLAPFLVARRGAPCAEAERDGYLAEAARRGYREIREVEWEWCAQEGGAVSFVGMARGAPDFSPNQEPAPLDPTGFGLHELIDEPCRMADAFHPTWDAALETGDFPPGPGDAPRALRLAHTQWQSREELIAWHRAARACESEHTRGTLRLVRDLPCKDAALDLLARVALPAEAPIARLIEALGGKTPDRKRALRVLDDLATDPAGAPEAPALLAHLVKGDPAWDPKVHLHALRLGVRLAEDRGAREERPAARAAARAALASHEPTFAAWLGDAAPNVRAHALYALAHVAPSSATRAAVLELAQREKQEPTRMAAFLCLGAWMAREQDTEARALLAGIVKGRSAPLASVAALALALGAPLERLPEGGLLRLCQALGLKSKAADALPFWDGNLRERAFAILRNASEATREEAARSLLAPLEGPDAPSARIVALGLALLFPPRPNERETVRPEALSPMARRLLELTAEREVDAPVDFASYAVPRFLGLRRALIGLGPRLPSDRLVRLRFGEEDVELPLWRASERIDAEDDDQAREALKKLVAGLSPLERLALWLDPRRLDNLDLPDSPRGQRKLIAGAVAQDRGGTVALAQAELARLDDLRARGAKVTYSTVLRLFACLVEPGKELDPSLLGHLDLTLKESESLPEEVWRALPRAAAHELLERTATAFLDEELADLQTLRTRSRGEKVVDAALLLKSLRGLKLGLLLMAPFGASWKAQAIEPTLDAWPEAKSFVATFRADYAKVNSVRAAVDFIIAQRPKLGV</sequence>
<dbReference type="AlphaFoldDB" id="A9GI83"/>
<feature type="region of interest" description="Disordered" evidence="1">
    <location>
        <begin position="143"/>
        <end position="167"/>
    </location>
</feature>
<dbReference type="HOGENOM" id="CLU_291007_0_0_7"/>
<protein>
    <submittedName>
        <fullName evidence="2">Uncharacterized protein</fullName>
    </submittedName>
</protein>
<dbReference type="RefSeq" id="WP_012235703.1">
    <property type="nucleotide sequence ID" value="NC_010162.1"/>
</dbReference>
<keyword evidence="3" id="KW-1185">Reference proteome</keyword>
<evidence type="ECO:0000313" key="3">
    <source>
        <dbReference type="Proteomes" id="UP000002139"/>
    </source>
</evidence>
<evidence type="ECO:0000313" key="2">
    <source>
        <dbReference type="EMBL" id="CAN93231.1"/>
    </source>
</evidence>